<dbReference type="EMBL" id="CP000876">
    <property type="protein sequence ID" value="ABX07804.1"/>
    <property type="molecule type" value="Genomic_DNA"/>
</dbReference>
<dbReference type="HOGENOM" id="CLU_127631_0_0_0"/>
<dbReference type="InterPro" id="IPR011473">
    <property type="entry name" value="DUF1579"/>
</dbReference>
<evidence type="ECO:0000313" key="2">
    <source>
        <dbReference type="Proteomes" id="UP000000787"/>
    </source>
</evidence>
<dbReference type="BioCyc" id="HAUR316274:GHYA-5239-MONOMER"/>
<protein>
    <recommendedName>
        <fullName evidence="3">DUF1579 domain-containing protein</fullName>
    </recommendedName>
</protein>
<keyword evidence="1" id="KW-0614">Plasmid</keyword>
<sequence length="157" mass="17792">MDAQTHSPDSLLTDLIGQWHGIARTWFDPATVVDESPIQGTFRQIGESRFVLYEYDGTFEGNPLHGAAIYGYNQWTQRFEGVWVDSFHMTTNIMVSTGIPGDSQLNVQGTYLVEGSLPWGWRTTIVVEHADRLTLTCYNRAPDGPETRAIEIQYHRV</sequence>
<organism evidence="1 2">
    <name type="scientific">Herpetosiphon aurantiacus (strain ATCC 23779 / DSM 785 / 114-95)</name>
    <dbReference type="NCBI Taxonomy" id="316274"/>
    <lineage>
        <taxon>Bacteria</taxon>
        <taxon>Bacillati</taxon>
        <taxon>Chloroflexota</taxon>
        <taxon>Chloroflexia</taxon>
        <taxon>Herpetosiphonales</taxon>
        <taxon>Herpetosiphonaceae</taxon>
        <taxon>Herpetosiphon</taxon>
    </lineage>
</organism>
<dbReference type="KEGG" id="hau:Haur_5177"/>
<gene>
    <name evidence="1" type="ordered locus">Haur_5177</name>
</gene>
<geneLocation type="plasmid" evidence="1 2">
    <name>pHAU01</name>
</geneLocation>
<dbReference type="Proteomes" id="UP000000787">
    <property type="component" value="Plasmid pHAU01"/>
</dbReference>
<keyword evidence="2" id="KW-1185">Reference proteome</keyword>
<accession>A9B8Z0</accession>
<dbReference type="AlphaFoldDB" id="A9B8Z0"/>
<name>A9B8Z0_HERA2</name>
<reference evidence="1 2" key="1">
    <citation type="journal article" date="2011" name="Stand. Genomic Sci.">
        <title>Complete genome sequence of the filamentous gliding predatory bacterium Herpetosiphon aurantiacus type strain (114-95(T)).</title>
        <authorList>
            <person name="Kiss H."/>
            <person name="Nett M."/>
            <person name="Domin N."/>
            <person name="Martin K."/>
            <person name="Maresca J.A."/>
            <person name="Copeland A."/>
            <person name="Lapidus A."/>
            <person name="Lucas S."/>
            <person name="Berry K.W."/>
            <person name="Glavina Del Rio T."/>
            <person name="Dalin E."/>
            <person name="Tice H."/>
            <person name="Pitluck S."/>
            <person name="Richardson P."/>
            <person name="Bruce D."/>
            <person name="Goodwin L."/>
            <person name="Han C."/>
            <person name="Detter J.C."/>
            <person name="Schmutz J."/>
            <person name="Brettin T."/>
            <person name="Land M."/>
            <person name="Hauser L."/>
            <person name="Kyrpides N.C."/>
            <person name="Ivanova N."/>
            <person name="Goker M."/>
            <person name="Woyke T."/>
            <person name="Klenk H.P."/>
            <person name="Bryant D.A."/>
        </authorList>
    </citation>
    <scope>NUCLEOTIDE SEQUENCE [LARGE SCALE GENOMIC DNA]</scope>
    <source>
        <strain evidence="2">ATCC 23779 / DSM 785 / 114-95</strain>
        <plasmid evidence="1">pHAU01</plasmid>
    </source>
</reference>
<dbReference type="Pfam" id="PF07617">
    <property type="entry name" value="DUF1579"/>
    <property type="match status" value="1"/>
</dbReference>
<evidence type="ECO:0008006" key="3">
    <source>
        <dbReference type="Google" id="ProtNLM"/>
    </source>
</evidence>
<evidence type="ECO:0000313" key="1">
    <source>
        <dbReference type="EMBL" id="ABX07804.1"/>
    </source>
</evidence>
<proteinExistence type="predicted"/>
<dbReference type="InParanoid" id="A9B8Z0"/>